<proteinExistence type="predicted"/>
<reference evidence="1 2" key="1">
    <citation type="submission" date="2016-10" db="EMBL/GenBank/DDBJ databases">
        <title>Paenibacillus species isolates.</title>
        <authorList>
            <person name="Beno S.M."/>
        </authorList>
    </citation>
    <scope>NUCLEOTIDE SEQUENCE [LARGE SCALE GENOMIC DNA]</scope>
    <source>
        <strain evidence="1 2">FSL H7-0710</strain>
    </source>
</reference>
<gene>
    <name evidence="1" type="ORF">BSK52_26665</name>
</gene>
<dbReference type="AlphaFoldDB" id="A0A1R0XKS2"/>
<protein>
    <submittedName>
        <fullName evidence="1">Uncharacterized protein</fullName>
    </submittedName>
</protein>
<dbReference type="OrthoDB" id="2661952at2"/>
<evidence type="ECO:0000313" key="2">
    <source>
        <dbReference type="Proteomes" id="UP000187439"/>
    </source>
</evidence>
<dbReference type="EMBL" id="MPTC01000037">
    <property type="protein sequence ID" value="OMD35686.1"/>
    <property type="molecule type" value="Genomic_DNA"/>
</dbReference>
<sequence>MSKLDDIKNKVRASSVQAVHQELIQVESNTGKRKRKPKFDETHTRDTFWVRNDLKKILDETCLDVGRGEKTRIINEALEKYFEQQNNNT</sequence>
<name>A0A1R0XKS2_9BACL</name>
<comment type="caution">
    <text evidence="1">The sequence shown here is derived from an EMBL/GenBank/DDBJ whole genome shotgun (WGS) entry which is preliminary data.</text>
</comment>
<dbReference type="RefSeq" id="WP_076121324.1">
    <property type="nucleotide sequence ID" value="NZ_MPTC01000037.1"/>
</dbReference>
<evidence type="ECO:0000313" key="1">
    <source>
        <dbReference type="EMBL" id="OMD35686.1"/>
    </source>
</evidence>
<dbReference type="Proteomes" id="UP000187439">
    <property type="component" value="Unassembled WGS sequence"/>
</dbReference>
<accession>A0A1R0XKS2</accession>
<organism evidence="1 2">
    <name type="scientific">Paenibacillus odorifer</name>
    <dbReference type="NCBI Taxonomy" id="189426"/>
    <lineage>
        <taxon>Bacteria</taxon>
        <taxon>Bacillati</taxon>
        <taxon>Bacillota</taxon>
        <taxon>Bacilli</taxon>
        <taxon>Bacillales</taxon>
        <taxon>Paenibacillaceae</taxon>
        <taxon>Paenibacillus</taxon>
    </lineage>
</organism>